<organism evidence="1 2">
    <name type="scientific">Aureobasidium melanogenum</name>
    <name type="common">Aureobasidium pullulans var. melanogenum</name>
    <dbReference type="NCBI Taxonomy" id="46634"/>
    <lineage>
        <taxon>Eukaryota</taxon>
        <taxon>Fungi</taxon>
        <taxon>Dikarya</taxon>
        <taxon>Ascomycota</taxon>
        <taxon>Pezizomycotina</taxon>
        <taxon>Dothideomycetes</taxon>
        <taxon>Dothideomycetidae</taxon>
        <taxon>Dothideales</taxon>
        <taxon>Saccotheciaceae</taxon>
        <taxon>Aureobasidium</taxon>
    </lineage>
</organism>
<feature type="non-terminal residue" evidence="1">
    <location>
        <position position="110"/>
    </location>
</feature>
<sequence>MPIYQVGTGQALANFLNDHVEPPVRSRIDIEYVLWNAMEPQVSISSSQALQFLPNHIAVTIHKIVAYGAGAMLDLILKRSPCFEVFSHAIGGKRQQKKEVKFAPSSGIRS</sequence>
<dbReference type="Proteomes" id="UP000729357">
    <property type="component" value="Unassembled WGS sequence"/>
</dbReference>
<protein>
    <submittedName>
        <fullName evidence="1">Uncharacterized protein</fullName>
    </submittedName>
</protein>
<accession>A0A9P8FKV4</accession>
<dbReference type="AlphaFoldDB" id="A0A9P8FKV4"/>
<dbReference type="EMBL" id="JAHFXS010001550">
    <property type="protein sequence ID" value="KAG9976853.1"/>
    <property type="molecule type" value="Genomic_DNA"/>
</dbReference>
<evidence type="ECO:0000313" key="1">
    <source>
        <dbReference type="EMBL" id="KAG9976853.1"/>
    </source>
</evidence>
<name>A0A9P8FKV4_AURME</name>
<reference evidence="1" key="1">
    <citation type="journal article" date="2021" name="J Fungi (Basel)">
        <title>Virulence traits and population genomics of the black yeast Aureobasidium melanogenum.</title>
        <authorList>
            <person name="Cernosa A."/>
            <person name="Sun X."/>
            <person name="Gostincar C."/>
            <person name="Fang C."/>
            <person name="Gunde-Cimerman N."/>
            <person name="Song Z."/>
        </authorList>
    </citation>
    <scope>NUCLEOTIDE SEQUENCE</scope>
    <source>
        <strain evidence="1">EXF-9298</strain>
    </source>
</reference>
<reference evidence="1" key="2">
    <citation type="submission" date="2021-08" db="EMBL/GenBank/DDBJ databases">
        <authorList>
            <person name="Gostincar C."/>
            <person name="Sun X."/>
            <person name="Song Z."/>
            <person name="Gunde-Cimerman N."/>
        </authorList>
    </citation>
    <scope>NUCLEOTIDE SEQUENCE</scope>
    <source>
        <strain evidence="1">EXF-9298</strain>
    </source>
</reference>
<gene>
    <name evidence="1" type="ORF">KCU98_g10450</name>
</gene>
<keyword evidence="2" id="KW-1185">Reference proteome</keyword>
<comment type="caution">
    <text evidence="1">The sequence shown here is derived from an EMBL/GenBank/DDBJ whole genome shotgun (WGS) entry which is preliminary data.</text>
</comment>
<evidence type="ECO:0000313" key="2">
    <source>
        <dbReference type="Proteomes" id="UP000729357"/>
    </source>
</evidence>
<proteinExistence type="predicted"/>